<evidence type="ECO:0000256" key="6">
    <source>
        <dbReference type="ARBA" id="ARBA00022737"/>
    </source>
</evidence>
<name>A0AAQ4PIK3_GASAC</name>
<evidence type="ECO:0000256" key="10">
    <source>
        <dbReference type="SAM" id="MobiDB-lite"/>
    </source>
</evidence>
<feature type="region of interest" description="Disordered" evidence="10">
    <location>
        <begin position="72"/>
        <end position="202"/>
    </location>
</feature>
<feature type="domain" description="EML-like first beta-propeller" evidence="11">
    <location>
        <begin position="291"/>
        <end position="555"/>
    </location>
</feature>
<feature type="compositionally biased region" description="Polar residues" evidence="10">
    <location>
        <begin position="176"/>
        <end position="186"/>
    </location>
</feature>
<evidence type="ECO:0000256" key="4">
    <source>
        <dbReference type="ARBA" id="ARBA00022574"/>
    </source>
</evidence>
<keyword evidence="4 8" id="KW-0853">WD repeat</keyword>
<evidence type="ECO:0000256" key="9">
    <source>
        <dbReference type="SAM" id="Coils"/>
    </source>
</evidence>
<dbReference type="AlphaFoldDB" id="A0AAQ4PIK3"/>
<keyword evidence="7" id="KW-0206">Cytoskeleton</keyword>
<proteinExistence type="inferred from homology"/>
<dbReference type="PANTHER" id="PTHR13720:SF22">
    <property type="entry name" value="ECHINODERM MICROTUBULE-ASSOCIATED PROTEIN-LIKE 1"/>
    <property type="match status" value="1"/>
</dbReference>
<evidence type="ECO:0000256" key="2">
    <source>
        <dbReference type="ARBA" id="ARBA00006489"/>
    </source>
</evidence>
<protein>
    <submittedName>
        <fullName evidence="13">EMAP like 1</fullName>
    </submittedName>
</protein>
<feature type="compositionally biased region" description="Basic and acidic residues" evidence="10">
    <location>
        <begin position="163"/>
        <end position="172"/>
    </location>
</feature>
<dbReference type="InterPro" id="IPR005108">
    <property type="entry name" value="HELP"/>
</dbReference>
<comment type="similarity">
    <text evidence="2">Belongs to the WD repeat EMAP family.</text>
</comment>
<dbReference type="GO" id="GO:0072686">
    <property type="term" value="C:mitotic spindle"/>
    <property type="evidence" value="ECO:0007669"/>
    <property type="project" value="TreeGrafter"/>
</dbReference>
<dbReference type="Gene3D" id="2.130.10.10">
    <property type="entry name" value="YVTN repeat-like/Quinoprotein amine dehydrogenase"/>
    <property type="match status" value="2"/>
</dbReference>
<feature type="repeat" description="WD" evidence="8">
    <location>
        <begin position="565"/>
        <end position="606"/>
    </location>
</feature>
<evidence type="ECO:0000313" key="13">
    <source>
        <dbReference type="Ensembl" id="ENSGACP00000038283.1"/>
    </source>
</evidence>
<dbReference type="Proteomes" id="UP000007635">
    <property type="component" value="Chromosome XV"/>
</dbReference>
<accession>A0AAQ4PIK3</accession>
<organism evidence="13 14">
    <name type="scientific">Gasterosteus aculeatus aculeatus</name>
    <name type="common">three-spined stickleback</name>
    <dbReference type="NCBI Taxonomy" id="481459"/>
    <lineage>
        <taxon>Eukaryota</taxon>
        <taxon>Metazoa</taxon>
        <taxon>Chordata</taxon>
        <taxon>Craniata</taxon>
        <taxon>Vertebrata</taxon>
        <taxon>Euteleostomi</taxon>
        <taxon>Actinopterygii</taxon>
        <taxon>Neopterygii</taxon>
        <taxon>Teleostei</taxon>
        <taxon>Neoteleostei</taxon>
        <taxon>Acanthomorphata</taxon>
        <taxon>Eupercaria</taxon>
        <taxon>Perciformes</taxon>
        <taxon>Cottioidei</taxon>
        <taxon>Gasterosteales</taxon>
        <taxon>Gasterosteidae</taxon>
        <taxon>Gasterosteus</taxon>
    </lineage>
</organism>
<dbReference type="InterPro" id="IPR055442">
    <property type="entry name" value="Beta-prop_EML-like_2nd"/>
</dbReference>
<dbReference type="SUPFAM" id="SSF50998">
    <property type="entry name" value="Quinoprotein alcohol dehydrogenase-like"/>
    <property type="match status" value="1"/>
</dbReference>
<feature type="compositionally biased region" description="Polar residues" evidence="10">
    <location>
        <begin position="142"/>
        <end position="158"/>
    </location>
</feature>
<dbReference type="CDD" id="cd21947">
    <property type="entry name" value="TD_EMAP1"/>
    <property type="match status" value="1"/>
</dbReference>
<dbReference type="GO" id="GO:0000226">
    <property type="term" value="P:microtubule cytoskeleton organization"/>
    <property type="evidence" value="ECO:0007669"/>
    <property type="project" value="TreeGrafter"/>
</dbReference>
<keyword evidence="3" id="KW-0963">Cytoplasm</keyword>
<dbReference type="FunFam" id="2.130.10.10:FF:000011">
    <property type="entry name" value="Echinoderm microtubule-associated protein-like 2 isoform 1"/>
    <property type="match status" value="1"/>
</dbReference>
<dbReference type="GeneTree" id="ENSGT00940000153887"/>
<dbReference type="InterPro" id="IPR011044">
    <property type="entry name" value="Quino_amine_DH_bsu"/>
</dbReference>
<dbReference type="FunFam" id="2.130.10.10:FF:000005">
    <property type="entry name" value="Putative echinoderm microtubule-associated protein-like 1"/>
    <property type="match status" value="1"/>
</dbReference>
<dbReference type="GO" id="GO:0008017">
    <property type="term" value="F:microtubule binding"/>
    <property type="evidence" value="ECO:0007669"/>
    <property type="project" value="TreeGrafter"/>
</dbReference>
<dbReference type="PROSITE" id="PS50082">
    <property type="entry name" value="WD_REPEATS_2"/>
    <property type="match status" value="3"/>
</dbReference>
<dbReference type="Pfam" id="PF23409">
    <property type="entry name" value="Beta-prop_EML"/>
    <property type="match status" value="1"/>
</dbReference>
<feature type="domain" description="EML-like second beta-propeller" evidence="12">
    <location>
        <begin position="572"/>
        <end position="840"/>
    </location>
</feature>
<comment type="subcellular location">
    <subcellularLocation>
        <location evidence="1">Cytoplasm</location>
        <location evidence="1">Cytoskeleton</location>
    </subcellularLocation>
</comment>
<reference evidence="13" key="3">
    <citation type="submission" date="2025-09" db="UniProtKB">
        <authorList>
            <consortium name="Ensembl"/>
        </authorList>
    </citation>
    <scope>IDENTIFICATION</scope>
</reference>
<reference evidence="13 14" key="1">
    <citation type="journal article" date="2021" name="G3 (Bethesda)">
        <title>Improved contiguity of the threespine stickleback genome using long-read sequencing.</title>
        <authorList>
            <person name="Nath S."/>
            <person name="Shaw D.E."/>
            <person name="White M.A."/>
        </authorList>
    </citation>
    <scope>NUCLEOTIDE SEQUENCE [LARGE SCALE GENOMIC DNA]</scope>
    <source>
        <strain evidence="13 14">Lake Benthic</strain>
    </source>
</reference>
<evidence type="ECO:0000259" key="11">
    <source>
        <dbReference type="Pfam" id="PF23409"/>
    </source>
</evidence>
<evidence type="ECO:0000256" key="1">
    <source>
        <dbReference type="ARBA" id="ARBA00004245"/>
    </source>
</evidence>
<dbReference type="PROSITE" id="PS50294">
    <property type="entry name" value="WD_REPEATS_REGION"/>
    <property type="match status" value="2"/>
</dbReference>
<sequence>MEDGFSSYSSLYDTSSLLQFCNDDSASAGSSMEVTDRIASLEQRVQMQEDEIQLLKSALADVVRRLNVSEEQQVMGSRRGPTKDAALMRKSPSADSNVGKPARPMIATLPLRPTVNNGTVLPKKGSGTLPSPSGPGSRKDTSTPASKSTVRRANSNEHVGTLTRKDSGDSKGNRTRAGSTGSNSSGKRSDGKQRDPVFNAGMRRVTHCKEEGYVKMYLKGRPITMYMPKEQVDAYCLEARAELPGNKLKLDWVYGYRGRDCRSNLYLLPTGETVYFIASVVVLFNVDEQLQRHYTGHTDDIKCLAVHPDKITIATGQVAGTSSDGKQLAPHVRVWDSVSLNTLHVLGAGFFDRALVCLAFSKSNGGNTLCVVDDSNDHVLSVWDWQREDRLAEVKCSNESVFAADFHPTDSSIVVTCGKSHLYFWHLEKSVLVKKQGLFEKQEKPKFVLCVTFAENGDAITGDSSGNILVWGKGTNRISHVIQGAHEGSVFALCMLRNGTLVSGGKDRRLISWDGGYRQIQTVEVPELFGPIRTIAEGRGETVLIGTTKHFVLQGSLDGDFMPITQGHTDELWGLAVHPWKPQFVTCGYDRQVCLWDSSSHQLIWTKNMEDAAQSAGFHPSGAVVAIGTQNGRWLVLDSDSKDLVTVHTDGNEQLSAMRYGPDGNFLAIGSHDNYIYIYAVAESGRKYSRVGKCSGHSSFITHLDWSVDSQYLVSNSGDYEILYWIPSVCKQVVSVETTRDIEWATHTCTLGFQVFGLWPDGSDGTDVNAACRSSDKSLLVTGDDFGKVHLFSYPCSQFRAPSHAYGGHSSHVTNVTFLHDDGYLVSTGGKDMSVMQWRIV</sequence>
<reference evidence="13" key="2">
    <citation type="submission" date="2025-08" db="UniProtKB">
        <authorList>
            <consortium name="Ensembl"/>
        </authorList>
    </citation>
    <scope>IDENTIFICATION</scope>
</reference>
<dbReference type="InterPro" id="IPR001680">
    <property type="entry name" value="WD40_rpt"/>
</dbReference>
<evidence type="ECO:0000256" key="7">
    <source>
        <dbReference type="ARBA" id="ARBA00023212"/>
    </source>
</evidence>
<dbReference type="InterPro" id="IPR015943">
    <property type="entry name" value="WD40/YVTN_repeat-like_dom_sf"/>
</dbReference>
<feature type="coiled-coil region" evidence="9">
    <location>
        <begin position="31"/>
        <end position="58"/>
    </location>
</feature>
<evidence type="ECO:0000313" key="14">
    <source>
        <dbReference type="Proteomes" id="UP000007635"/>
    </source>
</evidence>
<dbReference type="SMART" id="SM00320">
    <property type="entry name" value="WD40"/>
    <property type="match status" value="11"/>
</dbReference>
<dbReference type="InterPro" id="IPR036322">
    <property type="entry name" value="WD40_repeat_dom_sf"/>
</dbReference>
<dbReference type="SUPFAM" id="SSF50978">
    <property type="entry name" value="WD40 repeat-like"/>
    <property type="match status" value="1"/>
</dbReference>
<evidence type="ECO:0000256" key="8">
    <source>
        <dbReference type="PROSITE-ProRule" id="PRU00221"/>
    </source>
</evidence>
<dbReference type="Pfam" id="PF03451">
    <property type="entry name" value="HELP"/>
    <property type="match status" value="1"/>
</dbReference>
<dbReference type="InterPro" id="IPR055439">
    <property type="entry name" value="Beta-prop_EML_1st"/>
</dbReference>
<feature type="repeat" description="WD" evidence="8">
    <location>
        <begin position="694"/>
        <end position="725"/>
    </location>
</feature>
<keyword evidence="9" id="KW-0175">Coiled coil</keyword>
<feature type="compositionally biased region" description="Low complexity" evidence="10">
    <location>
        <begin position="122"/>
        <end position="136"/>
    </location>
</feature>
<dbReference type="GO" id="GO:0005874">
    <property type="term" value="C:microtubule"/>
    <property type="evidence" value="ECO:0007669"/>
    <property type="project" value="UniProtKB-KW"/>
</dbReference>
<dbReference type="InterPro" id="IPR011047">
    <property type="entry name" value="Quinoprotein_ADH-like_sf"/>
</dbReference>
<evidence type="ECO:0000256" key="5">
    <source>
        <dbReference type="ARBA" id="ARBA00022701"/>
    </source>
</evidence>
<keyword evidence="5" id="KW-0493">Microtubule</keyword>
<keyword evidence="6" id="KW-0677">Repeat</keyword>
<dbReference type="Ensembl" id="ENSGACT00000053005.1">
    <property type="protein sequence ID" value="ENSGACP00000038283.1"/>
    <property type="gene ID" value="ENSGACG00000008621.2"/>
</dbReference>
<feature type="repeat" description="WD" evidence="8">
    <location>
        <begin position="806"/>
        <end position="841"/>
    </location>
</feature>
<dbReference type="Pfam" id="PF23414">
    <property type="entry name" value="Beta-prop_EML_2"/>
    <property type="match status" value="1"/>
</dbReference>
<dbReference type="GO" id="GO:0036368">
    <property type="term" value="P:cone photoresponse recovery"/>
    <property type="evidence" value="ECO:0007669"/>
    <property type="project" value="Ensembl"/>
</dbReference>
<dbReference type="PANTHER" id="PTHR13720">
    <property type="entry name" value="WD-40 REPEAT PROTEIN"/>
    <property type="match status" value="1"/>
</dbReference>
<evidence type="ECO:0000256" key="3">
    <source>
        <dbReference type="ARBA" id="ARBA00022490"/>
    </source>
</evidence>
<evidence type="ECO:0000259" key="12">
    <source>
        <dbReference type="Pfam" id="PF23414"/>
    </source>
</evidence>
<dbReference type="InterPro" id="IPR050630">
    <property type="entry name" value="WD_repeat_EMAP"/>
</dbReference>
<keyword evidence="14" id="KW-1185">Reference proteome</keyword>
<dbReference type="SUPFAM" id="SSF50969">
    <property type="entry name" value="YVTN repeat-like/Quinoprotein amine dehydrogenase"/>
    <property type="match status" value="1"/>
</dbReference>